<dbReference type="Proteomes" id="UP001165160">
    <property type="component" value="Unassembled WGS sequence"/>
</dbReference>
<dbReference type="InterPro" id="IPR036249">
    <property type="entry name" value="Thioredoxin-like_sf"/>
</dbReference>
<dbReference type="Gene3D" id="3.40.30.10">
    <property type="entry name" value="Glutaredoxin"/>
    <property type="match status" value="1"/>
</dbReference>
<dbReference type="InterPro" id="IPR013766">
    <property type="entry name" value="Thioredoxin_domain"/>
</dbReference>
<evidence type="ECO:0000256" key="1">
    <source>
        <dbReference type="SAM" id="MobiDB-lite"/>
    </source>
</evidence>
<comment type="caution">
    <text evidence="3">The sequence shown here is derived from an EMBL/GenBank/DDBJ whole genome shotgun (WGS) entry which is preliminary data.</text>
</comment>
<feature type="region of interest" description="Disordered" evidence="1">
    <location>
        <begin position="19"/>
        <end position="107"/>
    </location>
</feature>
<accession>A0A9W7C2N0</accession>
<dbReference type="SUPFAM" id="SSF52833">
    <property type="entry name" value="Thioredoxin-like"/>
    <property type="match status" value="1"/>
</dbReference>
<protein>
    <recommendedName>
        <fullName evidence="2">Thioredoxin domain-containing protein</fullName>
    </recommendedName>
</protein>
<evidence type="ECO:0000313" key="4">
    <source>
        <dbReference type="Proteomes" id="UP001165160"/>
    </source>
</evidence>
<evidence type="ECO:0000259" key="2">
    <source>
        <dbReference type="Pfam" id="PF00085"/>
    </source>
</evidence>
<feature type="domain" description="Thioredoxin" evidence="2">
    <location>
        <begin position="174"/>
        <end position="261"/>
    </location>
</feature>
<name>A0A9W7C2N0_9STRA</name>
<keyword evidence="4" id="KW-1185">Reference proteome</keyword>
<gene>
    <name evidence="3" type="ORF">TrVE_jg8043</name>
</gene>
<dbReference type="CDD" id="cd02989">
    <property type="entry name" value="Phd_like_TxnDC9"/>
    <property type="match status" value="1"/>
</dbReference>
<organism evidence="3 4">
    <name type="scientific">Triparma verrucosa</name>
    <dbReference type="NCBI Taxonomy" id="1606542"/>
    <lineage>
        <taxon>Eukaryota</taxon>
        <taxon>Sar</taxon>
        <taxon>Stramenopiles</taxon>
        <taxon>Ochrophyta</taxon>
        <taxon>Bolidophyceae</taxon>
        <taxon>Parmales</taxon>
        <taxon>Triparmaceae</taxon>
        <taxon>Triparma</taxon>
    </lineage>
</organism>
<reference evidence="4" key="1">
    <citation type="journal article" date="2023" name="Commun. Biol.">
        <title>Genome analysis of Parmales, the sister group of diatoms, reveals the evolutionary specialization of diatoms from phago-mixotrophs to photoautotrophs.</title>
        <authorList>
            <person name="Ban H."/>
            <person name="Sato S."/>
            <person name="Yoshikawa S."/>
            <person name="Yamada K."/>
            <person name="Nakamura Y."/>
            <person name="Ichinomiya M."/>
            <person name="Sato N."/>
            <person name="Blanc-Mathieu R."/>
            <person name="Endo H."/>
            <person name="Kuwata A."/>
            <person name="Ogata H."/>
        </authorList>
    </citation>
    <scope>NUCLEOTIDE SEQUENCE [LARGE SCALE GENOMIC DNA]</scope>
    <source>
        <strain evidence="4">NIES 3699</strain>
    </source>
</reference>
<sequence>MTSNQNSAGAGKAAKFVAANPLGPMSNPFEGMGDDEKEYQKVVSDNVNKRMEGAMNDLKKKYSDGRGGDDMGDNGPTGDAYQKHQQMQKKRADAARAQKNASKKAEAEMIKAQRENMQQNDQDESSDDEYDDLLEELDADPEMEALRAKRISHMRQKQMDRAENLAKGHGSYRIITQDEFLNEVTTSKWVALHFFHKEFERCKIMHHHLELIAPIHIECKFINIDAEKCPFFVSKLQVRTLPTLVIFRDGVAVDRLTGFQEMAVDPSEPDKWHTSKLQAWIASTGAITFAMPTEEIRKEMEKMGITPRGTIWSTKHANADDEDED</sequence>
<dbReference type="PANTHER" id="PTHR21148">
    <property type="entry name" value="THIOREDOXIN DOMAIN-CONTAINING PROTEIN 9"/>
    <property type="match status" value="1"/>
</dbReference>
<dbReference type="Pfam" id="PF00085">
    <property type="entry name" value="Thioredoxin"/>
    <property type="match status" value="1"/>
</dbReference>
<proteinExistence type="predicted"/>
<evidence type="ECO:0000313" key="3">
    <source>
        <dbReference type="EMBL" id="GMI02102.1"/>
    </source>
</evidence>
<feature type="compositionally biased region" description="Basic and acidic residues" evidence="1">
    <location>
        <begin position="47"/>
        <end position="69"/>
    </location>
</feature>
<dbReference type="EMBL" id="BRXX01000275">
    <property type="protein sequence ID" value="GMI02102.1"/>
    <property type="molecule type" value="Genomic_DNA"/>
</dbReference>
<dbReference type="AlphaFoldDB" id="A0A9W7C2N0"/>